<dbReference type="EMBL" id="QENQ01000002">
    <property type="protein sequence ID" value="PVX27926.1"/>
    <property type="molecule type" value="Genomic_DNA"/>
</dbReference>
<dbReference type="Gene3D" id="1.10.287.950">
    <property type="entry name" value="Methyl-accepting chemotaxis protein"/>
    <property type="match status" value="1"/>
</dbReference>
<reference evidence="1 2" key="1">
    <citation type="submission" date="2018-05" db="EMBL/GenBank/DDBJ databases">
        <title>Description of Sphingomonas pokkalii sp nov, isolated from the rhizosphere of saline tolerant pokkali rice and its draft genome analysis.</title>
        <authorList>
            <person name="Menon R."/>
            <person name="Kumari S."/>
            <person name="Rameshkumar N."/>
        </authorList>
    </citation>
    <scope>NUCLEOTIDE SEQUENCE [LARGE SCALE GENOMIC DNA]</scope>
    <source>
        <strain evidence="1 2">L3B27</strain>
    </source>
</reference>
<proteinExistence type="predicted"/>
<keyword evidence="2" id="KW-1185">Reference proteome</keyword>
<evidence type="ECO:0000313" key="1">
    <source>
        <dbReference type="EMBL" id="PVX27926.1"/>
    </source>
</evidence>
<name>A0A2U0S977_9SPHN</name>
<accession>A0A2U0S977</accession>
<gene>
    <name evidence="1" type="ORF">DD559_19290</name>
</gene>
<sequence length="93" mass="9510">ASIRTTVAEVQESADRIRSAMEVQAQTVTAITAAVDETALAADSMSATIGAIREDTEAVASEIDRVGEGFVALDQQLGVLKGSAGEFVAKVAA</sequence>
<dbReference type="AlphaFoldDB" id="A0A2U0S977"/>
<dbReference type="SUPFAM" id="SSF58104">
    <property type="entry name" value="Methyl-accepting chemotaxis protein (MCP) signaling domain"/>
    <property type="match status" value="1"/>
</dbReference>
<evidence type="ECO:0000313" key="2">
    <source>
        <dbReference type="Proteomes" id="UP000245890"/>
    </source>
</evidence>
<feature type="non-terminal residue" evidence="1">
    <location>
        <position position="1"/>
    </location>
</feature>
<dbReference type="Proteomes" id="UP000245890">
    <property type="component" value="Unassembled WGS sequence"/>
</dbReference>
<protein>
    <submittedName>
        <fullName evidence="1">Chemotaxis protein</fullName>
    </submittedName>
</protein>
<organism evidence="1 2">
    <name type="scientific">Sphingomonas pokkalii</name>
    <dbReference type="NCBI Taxonomy" id="2175090"/>
    <lineage>
        <taxon>Bacteria</taxon>
        <taxon>Pseudomonadati</taxon>
        <taxon>Pseudomonadota</taxon>
        <taxon>Alphaproteobacteria</taxon>
        <taxon>Sphingomonadales</taxon>
        <taxon>Sphingomonadaceae</taxon>
        <taxon>Sphingomonas</taxon>
    </lineage>
</organism>
<comment type="caution">
    <text evidence="1">The sequence shown here is derived from an EMBL/GenBank/DDBJ whole genome shotgun (WGS) entry which is preliminary data.</text>
</comment>